<dbReference type="EMBL" id="OY731399">
    <property type="protein sequence ID" value="CAJ1930916.1"/>
    <property type="molecule type" value="Genomic_DNA"/>
</dbReference>
<dbReference type="AlphaFoldDB" id="A0AA86V4B8"/>
<evidence type="ECO:0000313" key="1">
    <source>
        <dbReference type="EMBL" id="CAJ1930916.1"/>
    </source>
</evidence>
<evidence type="ECO:0000313" key="2">
    <source>
        <dbReference type="Proteomes" id="UP001189624"/>
    </source>
</evidence>
<reference evidence="1" key="1">
    <citation type="submission" date="2023-10" db="EMBL/GenBank/DDBJ databases">
        <authorList>
            <person name="Domelevo Entfellner J.-B."/>
        </authorList>
    </citation>
    <scope>NUCLEOTIDE SEQUENCE</scope>
</reference>
<name>A0AA86V4B8_9FABA</name>
<proteinExistence type="predicted"/>
<dbReference type="Proteomes" id="UP001189624">
    <property type="component" value="Chromosome 2"/>
</dbReference>
<keyword evidence="2" id="KW-1185">Reference proteome</keyword>
<accession>A0AA86V4B8</accession>
<organism evidence="1 2">
    <name type="scientific">Sphenostylis stenocarpa</name>
    <dbReference type="NCBI Taxonomy" id="92480"/>
    <lineage>
        <taxon>Eukaryota</taxon>
        <taxon>Viridiplantae</taxon>
        <taxon>Streptophyta</taxon>
        <taxon>Embryophyta</taxon>
        <taxon>Tracheophyta</taxon>
        <taxon>Spermatophyta</taxon>
        <taxon>Magnoliopsida</taxon>
        <taxon>eudicotyledons</taxon>
        <taxon>Gunneridae</taxon>
        <taxon>Pentapetalae</taxon>
        <taxon>rosids</taxon>
        <taxon>fabids</taxon>
        <taxon>Fabales</taxon>
        <taxon>Fabaceae</taxon>
        <taxon>Papilionoideae</taxon>
        <taxon>50 kb inversion clade</taxon>
        <taxon>NPAAA clade</taxon>
        <taxon>indigoferoid/millettioid clade</taxon>
        <taxon>Phaseoleae</taxon>
        <taxon>Sphenostylis</taxon>
    </lineage>
</organism>
<gene>
    <name evidence="1" type="ORF">AYBTSS11_LOCUS4965</name>
</gene>
<protein>
    <submittedName>
        <fullName evidence="1">Uncharacterized protein</fullName>
    </submittedName>
</protein>
<sequence length="78" mass="8600">MPKHLTRSRMVTFSSSTLRYKFWTVSNATLAYLHAPLGFIPSKDVGVGVGRKWLKAQLKGKVNKECSSSTALRGEICG</sequence>
<dbReference type="Gramene" id="rna-AYBTSS11_LOCUS4965">
    <property type="protein sequence ID" value="CAJ1930916.1"/>
    <property type="gene ID" value="gene-AYBTSS11_LOCUS4965"/>
</dbReference>